<protein>
    <submittedName>
        <fullName evidence="1">Uncharacterized protein</fullName>
    </submittedName>
</protein>
<evidence type="ECO:0000313" key="2">
    <source>
        <dbReference type="Proteomes" id="UP001066276"/>
    </source>
</evidence>
<proteinExistence type="predicted"/>
<reference evidence="1" key="1">
    <citation type="journal article" date="2022" name="bioRxiv">
        <title>Sequencing and chromosome-scale assembly of the giantPleurodeles waltlgenome.</title>
        <authorList>
            <person name="Brown T."/>
            <person name="Elewa A."/>
            <person name="Iarovenko S."/>
            <person name="Subramanian E."/>
            <person name="Araus A.J."/>
            <person name="Petzold A."/>
            <person name="Susuki M."/>
            <person name="Suzuki K.-i.T."/>
            <person name="Hayashi T."/>
            <person name="Toyoda A."/>
            <person name="Oliveira C."/>
            <person name="Osipova E."/>
            <person name="Leigh N.D."/>
            <person name="Simon A."/>
            <person name="Yun M.H."/>
        </authorList>
    </citation>
    <scope>NUCLEOTIDE SEQUENCE</scope>
    <source>
        <strain evidence="1">20211129_DDA</strain>
        <tissue evidence="1">Liver</tissue>
    </source>
</reference>
<evidence type="ECO:0000313" key="1">
    <source>
        <dbReference type="EMBL" id="KAJ1139498.1"/>
    </source>
</evidence>
<dbReference type="AlphaFoldDB" id="A0AAV7QM94"/>
<keyword evidence="2" id="KW-1185">Reference proteome</keyword>
<comment type="caution">
    <text evidence="1">The sequence shown here is derived from an EMBL/GenBank/DDBJ whole genome shotgun (WGS) entry which is preliminary data.</text>
</comment>
<accession>A0AAV7QM94</accession>
<sequence>MTLIPIETWGSRRYDAEAPGPKPHRTALMSNVGTCATLVRRHSPAIFKTYREPAPHYGETLASMTYNSPISLSDRCPDV</sequence>
<name>A0AAV7QM94_PLEWA</name>
<gene>
    <name evidence="1" type="ORF">NDU88_005869</name>
</gene>
<organism evidence="1 2">
    <name type="scientific">Pleurodeles waltl</name>
    <name type="common">Iberian ribbed newt</name>
    <dbReference type="NCBI Taxonomy" id="8319"/>
    <lineage>
        <taxon>Eukaryota</taxon>
        <taxon>Metazoa</taxon>
        <taxon>Chordata</taxon>
        <taxon>Craniata</taxon>
        <taxon>Vertebrata</taxon>
        <taxon>Euteleostomi</taxon>
        <taxon>Amphibia</taxon>
        <taxon>Batrachia</taxon>
        <taxon>Caudata</taxon>
        <taxon>Salamandroidea</taxon>
        <taxon>Salamandridae</taxon>
        <taxon>Pleurodelinae</taxon>
        <taxon>Pleurodeles</taxon>
    </lineage>
</organism>
<dbReference type="Proteomes" id="UP001066276">
    <property type="component" value="Chromosome 6"/>
</dbReference>
<dbReference type="EMBL" id="JANPWB010000010">
    <property type="protein sequence ID" value="KAJ1139498.1"/>
    <property type="molecule type" value="Genomic_DNA"/>
</dbReference>